<evidence type="ECO:0000313" key="1">
    <source>
        <dbReference type="EMBL" id="MDR6209746.1"/>
    </source>
</evidence>
<proteinExistence type="predicted"/>
<protein>
    <submittedName>
        <fullName evidence="1">Uncharacterized protein</fullName>
    </submittedName>
</protein>
<sequence length="332" mass="34072">MRTAPRLAAFGAGLLVVLGGSYAVGAAVVPSSVVEAWGERAPAGHGDEHGADEHGADGHGADGHGADGHGDHGEGTAVGGLAVAANGYELVDLTAPTAPGTPGTLAFRLVDADGAPLTDYDESHERDLHLVVVRTDGQGFRHVHPTLDADGTWSLPWTWDTAGSYRVIADFVPAGGETTTLGATVEVGGEVVPSRPLGEVRTARVGSLVVRLEGELSVGGSGGELVAHVERDGEPVTTLEPYLGAFGHLVALRQSDLGYLHVHPEGDAPAPDDRAGPDIAFHASAPTSGRYLLYLDVVVDGQVHTAPFVLDAGASDHGTDHGGEEHGHDHQH</sequence>
<evidence type="ECO:0000313" key="2">
    <source>
        <dbReference type="Proteomes" id="UP001261666"/>
    </source>
</evidence>
<keyword evidence="2" id="KW-1185">Reference proteome</keyword>
<name>A0ACC6IG66_9ACTN</name>
<dbReference type="EMBL" id="JAVIZJ010000003">
    <property type="protein sequence ID" value="MDR6209746.1"/>
    <property type="molecule type" value="Genomic_DNA"/>
</dbReference>
<gene>
    <name evidence="1" type="ORF">QE364_001446</name>
</gene>
<comment type="caution">
    <text evidence="1">The sequence shown here is derived from an EMBL/GenBank/DDBJ whole genome shotgun (WGS) entry which is preliminary data.</text>
</comment>
<accession>A0ACC6IG66</accession>
<reference evidence="1" key="1">
    <citation type="submission" date="2023-08" db="EMBL/GenBank/DDBJ databases">
        <title>Functional and genomic diversity of the sorghum phyllosphere microbiome.</title>
        <authorList>
            <person name="Shade A."/>
        </authorList>
    </citation>
    <scope>NUCLEOTIDE SEQUENCE</scope>
    <source>
        <strain evidence="1">SORGH_AS_0885</strain>
    </source>
</reference>
<organism evidence="1 2">
    <name type="scientific">Nocardioides zeae</name>
    <dbReference type="NCBI Taxonomy" id="1457234"/>
    <lineage>
        <taxon>Bacteria</taxon>
        <taxon>Bacillati</taxon>
        <taxon>Actinomycetota</taxon>
        <taxon>Actinomycetes</taxon>
        <taxon>Propionibacteriales</taxon>
        <taxon>Nocardioidaceae</taxon>
        <taxon>Nocardioides</taxon>
    </lineage>
</organism>
<dbReference type="Proteomes" id="UP001261666">
    <property type="component" value="Unassembled WGS sequence"/>
</dbReference>